<dbReference type="RefSeq" id="WP_104811894.1">
    <property type="nucleotide sequence ID" value="NZ_MQUB01000001.1"/>
</dbReference>
<sequence length="216" mass="24440">MKNRIFILLLAVSGLFSCKSVTIVDAWKSPNSNEFADNNALVIARTKNRTARIAFERAITDQLKARGLNATASFERFPNFDPDAEMTEERQAMIKTIFDNEGYDAVVVTSLKDVKESTTYYDNNYYPGAWGGYYPSYYGGFYPYYYHPYAYTYSVGISTGPSSYTTKTYYLETVAYDLTKDDSDQLVAVVTSKTDNPSDAYKVADKYAEEILKALE</sequence>
<organism evidence="1 2">
    <name type="scientific">Aureitalea marina</name>
    <dbReference type="NCBI Taxonomy" id="930804"/>
    <lineage>
        <taxon>Bacteria</taxon>
        <taxon>Pseudomonadati</taxon>
        <taxon>Bacteroidota</taxon>
        <taxon>Flavobacteriia</taxon>
        <taxon>Flavobacteriales</taxon>
        <taxon>Flavobacteriaceae</taxon>
        <taxon>Aureitalea</taxon>
    </lineage>
</organism>
<evidence type="ECO:0000313" key="1">
    <source>
        <dbReference type="EMBL" id="PQB03969.1"/>
    </source>
</evidence>
<reference evidence="1 2" key="1">
    <citation type="submission" date="2016-11" db="EMBL/GenBank/DDBJ databases">
        <title>Trade-off between light-utilization and light-protection in marine flavobacteria.</title>
        <authorList>
            <person name="Kumagai Y."/>
        </authorList>
    </citation>
    <scope>NUCLEOTIDE SEQUENCE [LARGE SCALE GENOMIC DNA]</scope>
    <source>
        <strain evidence="1 2">NBRC 107741</strain>
    </source>
</reference>
<keyword evidence="2" id="KW-1185">Reference proteome</keyword>
<gene>
    <name evidence="1" type="ORF">BST85_02900</name>
</gene>
<dbReference type="OrthoDB" id="1454323at2"/>
<dbReference type="AlphaFoldDB" id="A0A2S7KMW0"/>
<dbReference type="Gene3D" id="3.30.160.670">
    <property type="match status" value="1"/>
</dbReference>
<protein>
    <recommendedName>
        <fullName evidence="3">DUF4136 domain-containing protein</fullName>
    </recommendedName>
</protein>
<dbReference type="PROSITE" id="PS51257">
    <property type="entry name" value="PROKAR_LIPOPROTEIN"/>
    <property type="match status" value="1"/>
</dbReference>
<accession>A0A2S7KMW0</accession>
<comment type="caution">
    <text evidence="1">The sequence shown here is derived from an EMBL/GenBank/DDBJ whole genome shotgun (WGS) entry which is preliminary data.</text>
</comment>
<proteinExistence type="predicted"/>
<evidence type="ECO:0000313" key="2">
    <source>
        <dbReference type="Proteomes" id="UP000239800"/>
    </source>
</evidence>
<name>A0A2S7KMW0_9FLAO</name>
<evidence type="ECO:0008006" key="3">
    <source>
        <dbReference type="Google" id="ProtNLM"/>
    </source>
</evidence>
<dbReference type="Proteomes" id="UP000239800">
    <property type="component" value="Unassembled WGS sequence"/>
</dbReference>
<dbReference type="EMBL" id="MQUB01000001">
    <property type="protein sequence ID" value="PQB03969.1"/>
    <property type="molecule type" value="Genomic_DNA"/>
</dbReference>